<accession>A0AAN9UCM1</accession>
<feature type="region of interest" description="Disordered" evidence="1">
    <location>
        <begin position="1"/>
        <end position="25"/>
    </location>
</feature>
<dbReference type="EMBL" id="JAKJXP020000193">
    <property type="protein sequence ID" value="KAK7739078.1"/>
    <property type="molecule type" value="Genomic_DNA"/>
</dbReference>
<feature type="region of interest" description="Disordered" evidence="1">
    <location>
        <begin position="84"/>
        <end position="110"/>
    </location>
</feature>
<keyword evidence="3" id="KW-1185">Reference proteome</keyword>
<proteinExistence type="predicted"/>
<sequence length="137" mass="14780">MDMKDSSKKHDESASSAGGTSSLEVSVLNTGIQPIVAPTRGLRRILVPWDPFQPEEADDSRARIIDDSASPAPTSSLQILDVSTGDVVGEVREPEPRGGLTDSNDDRRPKLQNLVTLMPGEPLTRSSWISAGYYVDC</sequence>
<name>A0AAN9UCM1_9PEZI</name>
<evidence type="ECO:0000313" key="2">
    <source>
        <dbReference type="EMBL" id="KAK7739078.1"/>
    </source>
</evidence>
<feature type="compositionally biased region" description="Polar residues" evidence="1">
    <location>
        <begin position="14"/>
        <end position="25"/>
    </location>
</feature>
<dbReference type="Proteomes" id="UP001320420">
    <property type="component" value="Unassembled WGS sequence"/>
</dbReference>
<protein>
    <submittedName>
        <fullName evidence="2">Uncharacterized protein</fullName>
    </submittedName>
</protein>
<comment type="caution">
    <text evidence="2">The sequence shown here is derived from an EMBL/GenBank/DDBJ whole genome shotgun (WGS) entry which is preliminary data.</text>
</comment>
<evidence type="ECO:0000256" key="1">
    <source>
        <dbReference type="SAM" id="MobiDB-lite"/>
    </source>
</evidence>
<feature type="compositionally biased region" description="Basic and acidic residues" evidence="1">
    <location>
        <begin position="1"/>
        <end position="13"/>
    </location>
</feature>
<gene>
    <name evidence="2" type="ORF">SLS62_011323</name>
</gene>
<organism evidence="2 3">
    <name type="scientific">Diatrype stigma</name>
    <dbReference type="NCBI Taxonomy" id="117547"/>
    <lineage>
        <taxon>Eukaryota</taxon>
        <taxon>Fungi</taxon>
        <taxon>Dikarya</taxon>
        <taxon>Ascomycota</taxon>
        <taxon>Pezizomycotina</taxon>
        <taxon>Sordariomycetes</taxon>
        <taxon>Xylariomycetidae</taxon>
        <taxon>Xylariales</taxon>
        <taxon>Diatrypaceae</taxon>
        <taxon>Diatrype</taxon>
    </lineage>
</organism>
<reference evidence="2 3" key="1">
    <citation type="submission" date="2024-02" db="EMBL/GenBank/DDBJ databases">
        <title>De novo assembly and annotation of 12 fungi associated with fruit tree decline syndrome in Ontario, Canada.</title>
        <authorList>
            <person name="Sulman M."/>
            <person name="Ellouze W."/>
            <person name="Ilyukhin E."/>
        </authorList>
    </citation>
    <scope>NUCLEOTIDE SEQUENCE [LARGE SCALE GENOMIC DNA]</scope>
    <source>
        <strain evidence="2 3">M11/M66-122</strain>
    </source>
</reference>
<dbReference type="AlphaFoldDB" id="A0AAN9UCM1"/>
<evidence type="ECO:0000313" key="3">
    <source>
        <dbReference type="Proteomes" id="UP001320420"/>
    </source>
</evidence>